<organism evidence="2 3">
    <name type="scientific">Sparassis crispa</name>
    <dbReference type="NCBI Taxonomy" id="139825"/>
    <lineage>
        <taxon>Eukaryota</taxon>
        <taxon>Fungi</taxon>
        <taxon>Dikarya</taxon>
        <taxon>Basidiomycota</taxon>
        <taxon>Agaricomycotina</taxon>
        <taxon>Agaricomycetes</taxon>
        <taxon>Polyporales</taxon>
        <taxon>Sparassidaceae</taxon>
        <taxon>Sparassis</taxon>
    </lineage>
</organism>
<dbReference type="InParanoid" id="A0A401GJD8"/>
<proteinExistence type="predicted"/>
<protein>
    <submittedName>
        <fullName evidence="2">Uncharacterized protein</fullName>
    </submittedName>
</protein>
<dbReference type="EMBL" id="BFAD01000004">
    <property type="protein sequence ID" value="GBE82270.1"/>
    <property type="molecule type" value="Genomic_DNA"/>
</dbReference>
<dbReference type="Proteomes" id="UP000287166">
    <property type="component" value="Unassembled WGS sequence"/>
</dbReference>
<comment type="caution">
    <text evidence="2">The sequence shown here is derived from an EMBL/GenBank/DDBJ whole genome shotgun (WGS) entry which is preliminary data.</text>
</comment>
<accession>A0A401GJD8</accession>
<dbReference type="RefSeq" id="XP_027613183.1">
    <property type="nucleotide sequence ID" value="XM_027757382.1"/>
</dbReference>
<sequence length="133" mass="14184">MDQNLPKTRPCPPSPLARKRAHLSKPDESAELPSDVRQPSVALLALALVSRSPHLSSMQMPAKFATIPAVKSPVGARMVPNQSMQIALAAVSVASTPTGRSALPEMSMQASLNNLEAALHQVRMDIVQRGQSD</sequence>
<evidence type="ECO:0000313" key="2">
    <source>
        <dbReference type="EMBL" id="GBE82270.1"/>
    </source>
</evidence>
<dbReference type="GeneID" id="38779187"/>
<feature type="region of interest" description="Disordered" evidence="1">
    <location>
        <begin position="1"/>
        <end position="36"/>
    </location>
</feature>
<reference evidence="2 3" key="1">
    <citation type="journal article" date="2018" name="Sci. Rep.">
        <title>Genome sequence of the cauliflower mushroom Sparassis crispa (Hanabiratake) and its association with beneficial usage.</title>
        <authorList>
            <person name="Kiyama R."/>
            <person name="Furutani Y."/>
            <person name="Kawaguchi K."/>
            <person name="Nakanishi T."/>
        </authorList>
    </citation>
    <scope>NUCLEOTIDE SEQUENCE [LARGE SCALE GENOMIC DNA]</scope>
</reference>
<keyword evidence="3" id="KW-1185">Reference proteome</keyword>
<gene>
    <name evidence="2" type="ORF">SCP_0406540</name>
</gene>
<evidence type="ECO:0000313" key="3">
    <source>
        <dbReference type="Proteomes" id="UP000287166"/>
    </source>
</evidence>
<name>A0A401GJD8_9APHY</name>
<dbReference type="AlphaFoldDB" id="A0A401GJD8"/>
<evidence type="ECO:0000256" key="1">
    <source>
        <dbReference type="SAM" id="MobiDB-lite"/>
    </source>
</evidence>